<dbReference type="InterPro" id="IPR001851">
    <property type="entry name" value="ABC_transp_permease"/>
</dbReference>
<dbReference type="AlphaFoldDB" id="A0A4Q9VS14"/>
<keyword evidence="8" id="KW-1185">Reference proteome</keyword>
<sequence length="324" mass="33619">MRERRLPILATIAVFVLLYALGGLHFNHFLSTGVFGNLLTDNAFVIIAGLGMTFVILSGGIDLSVGSMIGFVGIAMATMVAHGWHPLAAIAVLLVMGIVLGALMGWIIDAFEIQPFIVTLTAMFLLRGLCFVISLDSVPIKHPFVEAFSDFHLALPGDGWLSGPALVMLAALAFAVVVAHFTRFGANVYAVGGDAASALLLGVPVRRTIVGVYALNGAFGVLAGATYAFYTSSGYPLAASGVELDAIAAVVIGGTLLTGGVGLVIGTVFGGLIQGLIQTLIIFDGSLDSWWIRIVIGGLLFVFIVLQKLIMRSVTALGASAAPG</sequence>
<dbReference type="NCBIfam" id="NF008630">
    <property type="entry name" value="PRK11618.1"/>
    <property type="match status" value="1"/>
</dbReference>
<feature type="transmembrane region" description="Helical" evidence="6">
    <location>
        <begin position="115"/>
        <end position="140"/>
    </location>
</feature>
<evidence type="ECO:0000256" key="6">
    <source>
        <dbReference type="SAM" id="Phobius"/>
    </source>
</evidence>
<feature type="transmembrane region" description="Helical" evidence="6">
    <location>
        <begin position="38"/>
        <end position="56"/>
    </location>
</feature>
<feature type="transmembrane region" description="Helical" evidence="6">
    <location>
        <begin position="242"/>
        <end position="270"/>
    </location>
</feature>
<reference evidence="7 8" key="1">
    <citation type="submission" date="2019-02" db="EMBL/GenBank/DDBJ databases">
        <title>Siculibacillus lacustris gen. nov., sp. nov., a new rosette-forming bacterium isolated from a freshwater crater lake (Lake St. Ana, Romania).</title>
        <authorList>
            <person name="Felfoldi T."/>
            <person name="Marton Z."/>
            <person name="Szabo A."/>
            <person name="Mentes A."/>
            <person name="Boka K."/>
            <person name="Marialigeti K."/>
            <person name="Mathe I."/>
            <person name="Koncz M."/>
            <person name="Schumann P."/>
            <person name="Toth E."/>
        </authorList>
    </citation>
    <scope>NUCLEOTIDE SEQUENCE [LARGE SCALE GENOMIC DNA]</scope>
    <source>
        <strain evidence="7 8">SA-279</strain>
    </source>
</reference>
<evidence type="ECO:0000256" key="4">
    <source>
        <dbReference type="ARBA" id="ARBA00022989"/>
    </source>
</evidence>
<feature type="transmembrane region" description="Helical" evidence="6">
    <location>
        <begin position="87"/>
        <end position="108"/>
    </location>
</feature>
<keyword evidence="3 6" id="KW-0812">Transmembrane</keyword>
<evidence type="ECO:0000256" key="5">
    <source>
        <dbReference type="ARBA" id="ARBA00023136"/>
    </source>
</evidence>
<evidence type="ECO:0000313" key="8">
    <source>
        <dbReference type="Proteomes" id="UP000292781"/>
    </source>
</evidence>
<name>A0A4Q9VS14_9HYPH</name>
<dbReference type="GO" id="GO:0005886">
    <property type="term" value="C:plasma membrane"/>
    <property type="evidence" value="ECO:0007669"/>
    <property type="project" value="UniProtKB-SubCell"/>
</dbReference>
<feature type="transmembrane region" description="Helical" evidence="6">
    <location>
        <begin position="211"/>
        <end position="230"/>
    </location>
</feature>
<evidence type="ECO:0000256" key="2">
    <source>
        <dbReference type="ARBA" id="ARBA00022475"/>
    </source>
</evidence>
<feature type="transmembrane region" description="Helical" evidence="6">
    <location>
        <begin position="160"/>
        <end position="179"/>
    </location>
</feature>
<dbReference type="Proteomes" id="UP000292781">
    <property type="component" value="Unassembled WGS sequence"/>
</dbReference>
<comment type="subcellular location">
    <subcellularLocation>
        <location evidence="1">Cell membrane</location>
        <topology evidence="1">Multi-pass membrane protein</topology>
    </subcellularLocation>
</comment>
<dbReference type="EMBL" id="SJFN01000010">
    <property type="protein sequence ID" value="TBW38751.1"/>
    <property type="molecule type" value="Genomic_DNA"/>
</dbReference>
<dbReference type="PANTHER" id="PTHR32196:SF63">
    <property type="entry name" value="INNER MEMBRANE ABC TRANSPORTER PERMEASE PROTEIN YJFF"/>
    <property type="match status" value="1"/>
</dbReference>
<dbReference type="OrthoDB" id="5422926at2"/>
<dbReference type="GO" id="GO:0022857">
    <property type="term" value="F:transmembrane transporter activity"/>
    <property type="evidence" value="ECO:0007669"/>
    <property type="project" value="InterPro"/>
</dbReference>
<dbReference type="Pfam" id="PF02653">
    <property type="entry name" value="BPD_transp_2"/>
    <property type="match status" value="1"/>
</dbReference>
<feature type="transmembrane region" description="Helical" evidence="6">
    <location>
        <begin position="7"/>
        <end position="26"/>
    </location>
</feature>
<feature type="transmembrane region" description="Helical" evidence="6">
    <location>
        <begin position="63"/>
        <end position="81"/>
    </location>
</feature>
<dbReference type="PANTHER" id="PTHR32196">
    <property type="entry name" value="ABC TRANSPORTER PERMEASE PROTEIN YPHD-RELATED-RELATED"/>
    <property type="match status" value="1"/>
</dbReference>
<keyword evidence="4 6" id="KW-1133">Transmembrane helix</keyword>
<dbReference type="RefSeq" id="WP_131308290.1">
    <property type="nucleotide sequence ID" value="NZ_SJFN01000010.1"/>
</dbReference>
<proteinExistence type="predicted"/>
<gene>
    <name evidence="7" type="primary">yjfF</name>
    <name evidence="7" type="ORF">EYW49_08655</name>
</gene>
<accession>A0A4Q9VS14</accession>
<evidence type="ECO:0000256" key="1">
    <source>
        <dbReference type="ARBA" id="ARBA00004651"/>
    </source>
</evidence>
<evidence type="ECO:0000256" key="3">
    <source>
        <dbReference type="ARBA" id="ARBA00022692"/>
    </source>
</evidence>
<evidence type="ECO:0000313" key="7">
    <source>
        <dbReference type="EMBL" id="TBW38751.1"/>
    </source>
</evidence>
<dbReference type="CDD" id="cd06579">
    <property type="entry name" value="TM_PBP1_transp_AraH_like"/>
    <property type="match status" value="1"/>
</dbReference>
<keyword evidence="5 6" id="KW-0472">Membrane</keyword>
<protein>
    <submittedName>
        <fullName evidence="7">Sugar ABC transporter permease YjfF</fullName>
    </submittedName>
</protein>
<comment type="caution">
    <text evidence="7">The sequence shown here is derived from an EMBL/GenBank/DDBJ whole genome shotgun (WGS) entry which is preliminary data.</text>
</comment>
<keyword evidence="2" id="KW-1003">Cell membrane</keyword>
<feature type="transmembrane region" description="Helical" evidence="6">
    <location>
        <begin position="290"/>
        <end position="310"/>
    </location>
</feature>
<organism evidence="7 8">
    <name type="scientific">Siculibacillus lacustris</name>
    <dbReference type="NCBI Taxonomy" id="1549641"/>
    <lineage>
        <taxon>Bacteria</taxon>
        <taxon>Pseudomonadati</taxon>
        <taxon>Pseudomonadota</taxon>
        <taxon>Alphaproteobacteria</taxon>
        <taxon>Hyphomicrobiales</taxon>
        <taxon>Ancalomicrobiaceae</taxon>
        <taxon>Siculibacillus</taxon>
    </lineage>
</organism>